<keyword evidence="2" id="KW-1185">Reference proteome</keyword>
<sequence length="583" mass="66869">MESPTKRLKPSPPQEASADFVRLGGDDDDEQDTNQYGYTNASPDAQQPDQSISQAPRAPRAMYQHSHHPDRRNARNDPRNAKDRPKSKHVLPNHEPWILVRTKLGRRFVHNTSTKESLWWIPKDVMPGVLEFERWEVQVKEKEANAKWAEEQLKGMRGTGGNAVEVGKRTRDGEGRDRRRRSESLQREDEEAMMAEIAKEAEKGEERDVKETVKNVEGLQPKSAQPEGGDAGYGSDSSYEEVEVTDSEFEDDEERQQARAAAGDGEPAHEQGPVEFGEDDIAYQLAAMENYGLDGNGNDNDGFYSDGEAYEEDAEEDDAAHIFRQMLSDHAISPFTPWETLIADSSPTSIILDDRYTILPTTRARKEVWEVWVKDTVARLKEERAKMEKQDPRIPYLAFLAEKASPKLYWPEFKRKFKKEGVMNERALGEKERERLYRDHINRLKLPESTRRADLIALLKAVPLKDLNKGTSMDTLPQQVLSHLHFISLPPAVRDQVISQHISTLPPAPASGEDAEEDGEHEREKDRKRAKALAERERLVEEERRKAEKEGRWAKRELREEERELERAMEVGKRGLRERLRAE</sequence>
<reference evidence="1" key="1">
    <citation type="submission" date="2023-07" db="EMBL/GenBank/DDBJ databases">
        <title>Black Yeasts Isolated from many extreme environments.</title>
        <authorList>
            <person name="Coleine C."/>
            <person name="Stajich J.E."/>
            <person name="Selbmann L."/>
        </authorList>
    </citation>
    <scope>NUCLEOTIDE SEQUENCE</scope>
    <source>
        <strain evidence="1">CCFEE 5714</strain>
    </source>
</reference>
<protein>
    <submittedName>
        <fullName evidence="1">Uncharacterized protein</fullName>
    </submittedName>
</protein>
<dbReference type="EMBL" id="JAUTXU010000127">
    <property type="protein sequence ID" value="KAK3705696.1"/>
    <property type="molecule type" value="Genomic_DNA"/>
</dbReference>
<evidence type="ECO:0000313" key="2">
    <source>
        <dbReference type="Proteomes" id="UP001281147"/>
    </source>
</evidence>
<evidence type="ECO:0000313" key="1">
    <source>
        <dbReference type="EMBL" id="KAK3705696.1"/>
    </source>
</evidence>
<gene>
    <name evidence="1" type="ORF">LTR37_013139</name>
</gene>
<proteinExistence type="predicted"/>
<organism evidence="1 2">
    <name type="scientific">Vermiconidia calcicola</name>
    <dbReference type="NCBI Taxonomy" id="1690605"/>
    <lineage>
        <taxon>Eukaryota</taxon>
        <taxon>Fungi</taxon>
        <taxon>Dikarya</taxon>
        <taxon>Ascomycota</taxon>
        <taxon>Pezizomycotina</taxon>
        <taxon>Dothideomycetes</taxon>
        <taxon>Dothideomycetidae</taxon>
        <taxon>Mycosphaerellales</taxon>
        <taxon>Extremaceae</taxon>
        <taxon>Vermiconidia</taxon>
    </lineage>
</organism>
<dbReference type="Proteomes" id="UP001281147">
    <property type="component" value="Unassembled WGS sequence"/>
</dbReference>
<accession>A0ACC3MX51</accession>
<comment type="caution">
    <text evidence="1">The sequence shown here is derived from an EMBL/GenBank/DDBJ whole genome shotgun (WGS) entry which is preliminary data.</text>
</comment>
<name>A0ACC3MX51_9PEZI</name>